<comment type="caution">
    <text evidence="8">The sequence shown here is derived from an EMBL/GenBank/DDBJ whole genome shotgun (WGS) entry which is preliminary data.</text>
</comment>
<name>A0AAD4DM95_9FUNG</name>
<keyword evidence="3 7" id="KW-0812">Transmembrane</keyword>
<keyword evidence="4 7" id="KW-1133">Transmembrane helix</keyword>
<dbReference type="AlphaFoldDB" id="A0AAD4DM95"/>
<feature type="transmembrane region" description="Helical" evidence="7">
    <location>
        <begin position="133"/>
        <end position="152"/>
    </location>
</feature>
<evidence type="ECO:0000256" key="3">
    <source>
        <dbReference type="ARBA" id="ARBA00022692"/>
    </source>
</evidence>
<proteinExistence type="inferred from homology"/>
<comment type="similarity">
    <text evidence="2">Belongs to the unc-50 family.</text>
</comment>
<dbReference type="EMBL" id="JAAAIL010000005">
    <property type="protein sequence ID" value="KAG0281847.1"/>
    <property type="molecule type" value="Genomic_DNA"/>
</dbReference>
<keyword evidence="9" id="KW-1185">Reference proteome</keyword>
<dbReference type="InterPro" id="IPR007881">
    <property type="entry name" value="UNC-50"/>
</dbReference>
<evidence type="ECO:0000256" key="2">
    <source>
        <dbReference type="ARBA" id="ARBA00006293"/>
    </source>
</evidence>
<dbReference type="Pfam" id="PF05216">
    <property type="entry name" value="UNC-50"/>
    <property type="match status" value="1"/>
</dbReference>
<evidence type="ECO:0000256" key="7">
    <source>
        <dbReference type="SAM" id="Phobius"/>
    </source>
</evidence>
<evidence type="ECO:0000313" key="9">
    <source>
        <dbReference type="Proteomes" id="UP001194580"/>
    </source>
</evidence>
<gene>
    <name evidence="8" type="primary">UNC50</name>
    <name evidence="8" type="ORF">BGZ95_008989</name>
</gene>
<sequence>MTILPLSSTPGRNTPTQQGSSYFPSPEGGPTIGIPGQNNNISGAFGRRKSDGGHGFGFGGGSNNRGGHRGGMNGGGVSNFVPLFLRRLFRFPHMDFQFALWQMAYLCISPRIVYRNIHYHKQTKNQWARDDPAFMVILSGLLGCSAVAWGLVYGHGMIGILRMILFMVFVDFVVIGVIVATVCWAVANRFLARASVYSTDQSVEWQYAFDIHCNAFMPVIVLLYIIQMVFMKILVKDVWICTLLGNTLYMTAIVYYCYITFLGYNALPFLRHPEMFLYPITIFAIVYIIALILGINISSKVLALYFG</sequence>
<dbReference type="PANTHER" id="PTHR12841">
    <property type="entry name" value="PROTEIN UNC-50 HOMOLOG"/>
    <property type="match status" value="1"/>
</dbReference>
<dbReference type="GO" id="GO:0000139">
    <property type="term" value="C:Golgi membrane"/>
    <property type="evidence" value="ECO:0007669"/>
    <property type="project" value="TreeGrafter"/>
</dbReference>
<feature type="transmembrane region" description="Helical" evidence="7">
    <location>
        <begin position="276"/>
        <end position="297"/>
    </location>
</feature>
<evidence type="ECO:0000313" key="8">
    <source>
        <dbReference type="EMBL" id="KAG0281847.1"/>
    </source>
</evidence>
<feature type="transmembrane region" description="Helical" evidence="7">
    <location>
        <begin position="96"/>
        <end position="113"/>
    </location>
</feature>
<keyword evidence="5 7" id="KW-0472">Membrane</keyword>
<protein>
    <submittedName>
        <fullName evidence="8">Protein unc-50</fullName>
    </submittedName>
</protein>
<feature type="region of interest" description="Disordered" evidence="6">
    <location>
        <begin position="1"/>
        <end position="46"/>
    </location>
</feature>
<feature type="transmembrane region" description="Helical" evidence="7">
    <location>
        <begin position="238"/>
        <end position="264"/>
    </location>
</feature>
<reference evidence="8" key="1">
    <citation type="journal article" date="2020" name="Fungal Divers.">
        <title>Resolving the Mortierellaceae phylogeny through synthesis of multi-gene phylogenetics and phylogenomics.</title>
        <authorList>
            <person name="Vandepol N."/>
            <person name="Liber J."/>
            <person name="Desiro A."/>
            <person name="Na H."/>
            <person name="Kennedy M."/>
            <person name="Barry K."/>
            <person name="Grigoriev I.V."/>
            <person name="Miller A.N."/>
            <person name="O'Donnell K."/>
            <person name="Stajich J.E."/>
            <person name="Bonito G."/>
        </authorList>
    </citation>
    <scope>NUCLEOTIDE SEQUENCE</scope>
    <source>
        <strain evidence="8">NRRL 28262</strain>
    </source>
</reference>
<evidence type="ECO:0000256" key="1">
    <source>
        <dbReference type="ARBA" id="ARBA00004141"/>
    </source>
</evidence>
<feature type="compositionally biased region" description="Polar residues" evidence="6">
    <location>
        <begin position="1"/>
        <end position="23"/>
    </location>
</feature>
<organism evidence="8 9">
    <name type="scientific">Linnemannia exigua</name>
    <dbReference type="NCBI Taxonomy" id="604196"/>
    <lineage>
        <taxon>Eukaryota</taxon>
        <taxon>Fungi</taxon>
        <taxon>Fungi incertae sedis</taxon>
        <taxon>Mucoromycota</taxon>
        <taxon>Mortierellomycotina</taxon>
        <taxon>Mortierellomycetes</taxon>
        <taxon>Mortierellales</taxon>
        <taxon>Mortierellaceae</taxon>
        <taxon>Linnemannia</taxon>
    </lineage>
</organism>
<feature type="transmembrane region" description="Helical" evidence="7">
    <location>
        <begin position="207"/>
        <end position="226"/>
    </location>
</feature>
<feature type="transmembrane region" description="Helical" evidence="7">
    <location>
        <begin position="164"/>
        <end position="187"/>
    </location>
</feature>
<dbReference type="PANTHER" id="PTHR12841:SF6">
    <property type="entry name" value="PROTEIN UNC-50 HOMOLOG"/>
    <property type="match status" value="1"/>
</dbReference>
<dbReference type="Proteomes" id="UP001194580">
    <property type="component" value="Unassembled WGS sequence"/>
</dbReference>
<evidence type="ECO:0000256" key="5">
    <source>
        <dbReference type="ARBA" id="ARBA00023136"/>
    </source>
</evidence>
<comment type="subcellular location">
    <subcellularLocation>
        <location evidence="1">Membrane</location>
        <topology evidence="1">Multi-pass membrane protein</topology>
    </subcellularLocation>
</comment>
<evidence type="ECO:0000256" key="6">
    <source>
        <dbReference type="SAM" id="MobiDB-lite"/>
    </source>
</evidence>
<accession>A0AAD4DM95</accession>
<evidence type="ECO:0000256" key="4">
    <source>
        <dbReference type="ARBA" id="ARBA00022989"/>
    </source>
</evidence>